<evidence type="ECO:0000259" key="6">
    <source>
        <dbReference type="Pfam" id="PF25954"/>
    </source>
</evidence>
<dbReference type="Gene3D" id="2.40.50.100">
    <property type="match status" value="1"/>
</dbReference>
<evidence type="ECO:0000256" key="2">
    <source>
        <dbReference type="ARBA" id="ARBA00009477"/>
    </source>
</evidence>
<dbReference type="InterPro" id="IPR058627">
    <property type="entry name" value="MdtA-like_C"/>
</dbReference>
<dbReference type="InterPro" id="IPR006143">
    <property type="entry name" value="RND_pump_MFP"/>
</dbReference>
<name>A0ABU1JTT8_9PROT</name>
<evidence type="ECO:0000313" key="8">
    <source>
        <dbReference type="EMBL" id="MDR6291000.1"/>
    </source>
</evidence>
<keyword evidence="9" id="KW-1185">Reference proteome</keyword>
<reference evidence="8 9" key="1">
    <citation type="submission" date="2023-07" db="EMBL/GenBank/DDBJ databases">
        <title>Sorghum-associated microbial communities from plants grown in Nebraska, USA.</title>
        <authorList>
            <person name="Schachtman D."/>
        </authorList>
    </citation>
    <scope>NUCLEOTIDE SEQUENCE [LARGE SCALE GENOMIC DNA]</scope>
    <source>
        <strain evidence="8 9">584</strain>
    </source>
</reference>
<dbReference type="Gene3D" id="2.40.30.170">
    <property type="match status" value="1"/>
</dbReference>
<dbReference type="Gene3D" id="2.40.420.20">
    <property type="match status" value="1"/>
</dbReference>
<accession>A0ABU1JTT8</accession>
<evidence type="ECO:0000259" key="7">
    <source>
        <dbReference type="Pfam" id="PF25967"/>
    </source>
</evidence>
<dbReference type="PANTHER" id="PTHR30469:SF37">
    <property type="entry name" value="RAGD PROTEIN"/>
    <property type="match status" value="1"/>
</dbReference>
<comment type="caution">
    <text evidence="8">The sequence shown here is derived from an EMBL/GenBank/DDBJ whole genome shotgun (WGS) entry which is preliminary data.</text>
</comment>
<dbReference type="Pfam" id="PF25967">
    <property type="entry name" value="RND-MFP_C"/>
    <property type="match status" value="1"/>
</dbReference>
<dbReference type="RefSeq" id="WP_309795882.1">
    <property type="nucleotide sequence ID" value="NZ_JAVDPW010000006.1"/>
</dbReference>
<sequence>MDQHVPVTDGTTEAVADTGTTPRRRWIARGLGATALVAVGAAVGFGLWNRSALDAQATTARNETRDARPLVRTVVVTAVQGPKVDELPGTTSPFASATVFARATGYVATRNVDIGSHVKAGDVLAVIAAPDLDQQLAQAQAQLAQSTATLAQDRANQRLADVTNQRTTKLVAQGWATKEQGDTDSSNQQATTAAVAAAQASITAQQADVSRLEQLTGFEKVVAPFDGVVSSRNFDVGTLTTADSSTGTSLLSIVQTNTLRIQIFVPQEDYFALKDGEDAAVTVPQLPGRVFHGRVARTAGALQPGTRTLLAEVDVDNADGALTAGLYCIVKLDIPRASPVIVLPSQAVIFDEHGLSAAVDHDGTVQLRHLDVLADNGSSLDIRAGLNEGDQVILNPPVNVVDGMRVQAQAQPAAGTAKTS</sequence>
<keyword evidence="4" id="KW-0472">Membrane</keyword>
<keyword evidence="3" id="KW-0813">Transport</keyword>
<dbReference type="InterPro" id="IPR058792">
    <property type="entry name" value="Beta-barrel_RND_2"/>
</dbReference>
<feature type="domain" description="CusB-like beta-barrel" evidence="6">
    <location>
        <begin position="261"/>
        <end position="332"/>
    </location>
</feature>
<dbReference type="Pfam" id="PF25954">
    <property type="entry name" value="Beta-barrel_RND_2"/>
    <property type="match status" value="1"/>
</dbReference>
<gene>
    <name evidence="8" type="ORF">E9232_003526</name>
</gene>
<evidence type="ECO:0000259" key="5">
    <source>
        <dbReference type="Pfam" id="PF25917"/>
    </source>
</evidence>
<evidence type="ECO:0000256" key="1">
    <source>
        <dbReference type="ARBA" id="ARBA00004196"/>
    </source>
</evidence>
<organism evidence="8 9">
    <name type="scientific">Inquilinus ginsengisoli</name>
    <dbReference type="NCBI Taxonomy" id="363840"/>
    <lineage>
        <taxon>Bacteria</taxon>
        <taxon>Pseudomonadati</taxon>
        <taxon>Pseudomonadota</taxon>
        <taxon>Alphaproteobacteria</taxon>
        <taxon>Rhodospirillales</taxon>
        <taxon>Rhodospirillaceae</taxon>
        <taxon>Inquilinus</taxon>
    </lineage>
</organism>
<comment type="similarity">
    <text evidence="2">Belongs to the membrane fusion protein (MFP) (TC 8.A.1) family.</text>
</comment>
<keyword evidence="4" id="KW-1133">Transmembrane helix</keyword>
<protein>
    <submittedName>
        <fullName evidence="8">RND family efflux transporter MFP subunit</fullName>
    </submittedName>
</protein>
<dbReference type="InterPro" id="IPR058625">
    <property type="entry name" value="MdtA-like_BSH"/>
</dbReference>
<comment type="subcellular location">
    <subcellularLocation>
        <location evidence="1">Cell envelope</location>
    </subcellularLocation>
</comment>
<dbReference type="EMBL" id="JAVDPW010000006">
    <property type="protein sequence ID" value="MDR6291000.1"/>
    <property type="molecule type" value="Genomic_DNA"/>
</dbReference>
<feature type="domain" description="Multidrug resistance protein MdtA-like C-terminal permuted SH3" evidence="7">
    <location>
        <begin position="340"/>
        <end position="394"/>
    </location>
</feature>
<keyword evidence="4" id="KW-0812">Transmembrane</keyword>
<dbReference type="SUPFAM" id="SSF111369">
    <property type="entry name" value="HlyD-like secretion proteins"/>
    <property type="match status" value="1"/>
</dbReference>
<dbReference type="Proteomes" id="UP001262410">
    <property type="component" value="Unassembled WGS sequence"/>
</dbReference>
<proteinExistence type="inferred from homology"/>
<evidence type="ECO:0000313" key="9">
    <source>
        <dbReference type="Proteomes" id="UP001262410"/>
    </source>
</evidence>
<feature type="domain" description="Multidrug resistance protein MdtA-like barrel-sandwich hybrid" evidence="5">
    <location>
        <begin position="97"/>
        <end position="246"/>
    </location>
</feature>
<feature type="transmembrane region" description="Helical" evidence="4">
    <location>
        <begin position="26"/>
        <end position="48"/>
    </location>
</feature>
<dbReference type="PANTHER" id="PTHR30469">
    <property type="entry name" value="MULTIDRUG RESISTANCE PROTEIN MDTA"/>
    <property type="match status" value="1"/>
</dbReference>
<evidence type="ECO:0000256" key="3">
    <source>
        <dbReference type="ARBA" id="ARBA00022448"/>
    </source>
</evidence>
<evidence type="ECO:0000256" key="4">
    <source>
        <dbReference type="SAM" id="Phobius"/>
    </source>
</evidence>
<dbReference type="Pfam" id="PF25917">
    <property type="entry name" value="BSH_RND"/>
    <property type="match status" value="1"/>
</dbReference>
<dbReference type="Gene3D" id="1.10.287.470">
    <property type="entry name" value="Helix hairpin bin"/>
    <property type="match status" value="1"/>
</dbReference>
<dbReference type="NCBIfam" id="TIGR01730">
    <property type="entry name" value="RND_mfp"/>
    <property type="match status" value="1"/>
</dbReference>